<reference evidence="5 6" key="1">
    <citation type="submission" date="2022-12" db="EMBL/GenBank/DDBJ databases">
        <title>Chromosome-level genome of Tegillarca granosa.</title>
        <authorList>
            <person name="Kim J."/>
        </authorList>
    </citation>
    <scope>NUCLEOTIDE SEQUENCE [LARGE SCALE GENOMIC DNA]</scope>
    <source>
        <strain evidence="5">Teg-2019</strain>
        <tissue evidence="5">Adductor muscle</tissue>
    </source>
</reference>
<dbReference type="InterPro" id="IPR026113">
    <property type="entry name" value="METTL2/6/8-like"/>
</dbReference>
<evidence type="ECO:0000256" key="3">
    <source>
        <dbReference type="ARBA" id="ARBA00022679"/>
    </source>
</evidence>
<organism evidence="5 6">
    <name type="scientific">Tegillarca granosa</name>
    <name type="common">Malaysian cockle</name>
    <name type="synonym">Anadara granosa</name>
    <dbReference type="NCBI Taxonomy" id="220873"/>
    <lineage>
        <taxon>Eukaryota</taxon>
        <taxon>Metazoa</taxon>
        <taxon>Spiralia</taxon>
        <taxon>Lophotrochozoa</taxon>
        <taxon>Mollusca</taxon>
        <taxon>Bivalvia</taxon>
        <taxon>Autobranchia</taxon>
        <taxon>Pteriomorphia</taxon>
        <taxon>Arcoida</taxon>
        <taxon>Arcoidea</taxon>
        <taxon>Arcidae</taxon>
        <taxon>Tegillarca</taxon>
    </lineage>
</organism>
<dbReference type="PANTHER" id="PTHR22809:SF11">
    <property type="entry name" value="TRNA N(3)-METHYLCYTIDINE METHYLTRANSFERASE METTL2"/>
    <property type="match status" value="1"/>
</dbReference>
<evidence type="ECO:0000313" key="5">
    <source>
        <dbReference type="EMBL" id="KAJ8314039.1"/>
    </source>
</evidence>
<accession>A0ABQ9F9M5</accession>
<dbReference type="CDD" id="cd02440">
    <property type="entry name" value="AdoMet_MTases"/>
    <property type="match status" value="1"/>
</dbReference>
<name>A0ABQ9F9M5_TEGGR</name>
<dbReference type="InterPro" id="IPR029063">
    <property type="entry name" value="SAM-dependent_MTases_sf"/>
</dbReference>
<dbReference type="Pfam" id="PF08242">
    <property type="entry name" value="Methyltransf_12"/>
    <property type="match status" value="1"/>
</dbReference>
<dbReference type="Gene3D" id="3.40.50.150">
    <property type="entry name" value="Vaccinia Virus protein VP39"/>
    <property type="match status" value="1"/>
</dbReference>
<dbReference type="EMBL" id="JARBDR010000342">
    <property type="protein sequence ID" value="KAJ8314039.1"/>
    <property type="molecule type" value="Genomic_DNA"/>
</dbReference>
<gene>
    <name evidence="5" type="ORF">KUTeg_008600</name>
</gene>
<evidence type="ECO:0000313" key="6">
    <source>
        <dbReference type="Proteomes" id="UP001217089"/>
    </source>
</evidence>
<comment type="similarity">
    <text evidence="1">Belongs to the methyltransferase superfamily. METL family.</text>
</comment>
<keyword evidence="6" id="KW-1185">Reference proteome</keyword>
<dbReference type="Proteomes" id="UP001217089">
    <property type="component" value="Unassembled WGS sequence"/>
</dbReference>
<keyword evidence="2" id="KW-0489">Methyltransferase</keyword>
<dbReference type="PANTHER" id="PTHR22809">
    <property type="entry name" value="METHYLTRANSFERASE-RELATED"/>
    <property type="match status" value="1"/>
</dbReference>
<proteinExistence type="inferred from homology"/>
<dbReference type="SUPFAM" id="SSF53335">
    <property type="entry name" value="S-adenosyl-L-methionine-dependent methyltransferases"/>
    <property type="match status" value="1"/>
</dbReference>
<keyword evidence="3" id="KW-0808">Transferase</keyword>
<sequence length="365" mass="42385">MQFLDQVFPVVLPNLQPFLPEKMASGGDQSVESLNVEDNDQVDKRPQFGNRFLTDPRNVFEHNAWYVIYVRITNQYTVQSMDNVVWDEEQELEARKKVEEQMANPATPEKQEEYEQKASEFWNSFYDQHQDGFFKDRNWLFTEFPELAPEYASQEIQKANQIKELTISLGEHKVTEGNDKGDNSRDLSEKTYPGSSASFRILEVGCGAGNTVFPVLQTNNDPNLMVYCCDFSSTAIDLVKEHPDYNTERCHAFVCDICDESTTMLFPQKSLDVIVMIFVLSAIKPEKMQSVIDRLSKYLKPGGRCISENFYARGDGTMVYFFTQEEMKNMFEKAGLIEKQNLIDRRLQVNRGKQLKMYRVWIQYI</sequence>
<dbReference type="InterPro" id="IPR013217">
    <property type="entry name" value="Methyltransf_12"/>
</dbReference>
<feature type="domain" description="Methyltransferase type 12" evidence="4">
    <location>
        <begin position="202"/>
        <end position="305"/>
    </location>
</feature>
<evidence type="ECO:0000256" key="1">
    <source>
        <dbReference type="ARBA" id="ARBA00009725"/>
    </source>
</evidence>
<evidence type="ECO:0000256" key="2">
    <source>
        <dbReference type="ARBA" id="ARBA00022603"/>
    </source>
</evidence>
<comment type="caution">
    <text evidence="5">The sequence shown here is derived from an EMBL/GenBank/DDBJ whole genome shotgun (WGS) entry which is preliminary data.</text>
</comment>
<protein>
    <recommendedName>
        <fullName evidence="4">Methyltransferase type 12 domain-containing protein</fullName>
    </recommendedName>
</protein>
<evidence type="ECO:0000259" key="4">
    <source>
        <dbReference type="Pfam" id="PF08242"/>
    </source>
</evidence>